<accession>A0ABT2J7R3</accession>
<proteinExistence type="inferred from homology"/>
<dbReference type="InterPro" id="IPR014030">
    <property type="entry name" value="Ketoacyl_synth_N"/>
</dbReference>
<organism evidence="5 6">
    <name type="scientific">Actinophytocola gossypii</name>
    <dbReference type="NCBI Taxonomy" id="2812003"/>
    <lineage>
        <taxon>Bacteria</taxon>
        <taxon>Bacillati</taxon>
        <taxon>Actinomycetota</taxon>
        <taxon>Actinomycetes</taxon>
        <taxon>Pseudonocardiales</taxon>
        <taxon>Pseudonocardiaceae</taxon>
    </lineage>
</organism>
<dbReference type="PROSITE" id="PS52004">
    <property type="entry name" value="KS3_2"/>
    <property type="match status" value="1"/>
</dbReference>
<evidence type="ECO:0000256" key="3">
    <source>
        <dbReference type="RuleBase" id="RU003694"/>
    </source>
</evidence>
<evidence type="ECO:0000256" key="2">
    <source>
        <dbReference type="ARBA" id="ARBA00022679"/>
    </source>
</evidence>
<dbReference type="Pfam" id="PF00109">
    <property type="entry name" value="ketoacyl-synt"/>
    <property type="match status" value="1"/>
</dbReference>
<dbReference type="SUPFAM" id="SSF53901">
    <property type="entry name" value="Thiolase-like"/>
    <property type="match status" value="2"/>
</dbReference>
<dbReference type="Pfam" id="PF02801">
    <property type="entry name" value="Ketoacyl-synt_C"/>
    <property type="match status" value="1"/>
</dbReference>
<gene>
    <name evidence="5" type="ORF">JT362_10465</name>
</gene>
<evidence type="ECO:0000259" key="4">
    <source>
        <dbReference type="PROSITE" id="PS52004"/>
    </source>
</evidence>
<protein>
    <submittedName>
        <fullName evidence="5">Beta-ketoacyl-[acyl-carrier-protein] synthase family protein</fullName>
    </submittedName>
</protein>
<dbReference type="PANTHER" id="PTHR11712">
    <property type="entry name" value="POLYKETIDE SYNTHASE-RELATED"/>
    <property type="match status" value="1"/>
</dbReference>
<comment type="similarity">
    <text evidence="1 3">Belongs to the thiolase-like superfamily. Beta-ketoacyl-ACP synthases family.</text>
</comment>
<evidence type="ECO:0000313" key="6">
    <source>
        <dbReference type="Proteomes" id="UP001156441"/>
    </source>
</evidence>
<dbReference type="InterPro" id="IPR014031">
    <property type="entry name" value="Ketoacyl_synth_C"/>
</dbReference>
<dbReference type="InterPro" id="IPR000794">
    <property type="entry name" value="Beta-ketoacyl_synthase"/>
</dbReference>
<feature type="domain" description="Ketosynthase family 3 (KS3)" evidence="4">
    <location>
        <begin position="1"/>
        <end position="417"/>
    </location>
</feature>
<keyword evidence="6" id="KW-1185">Reference proteome</keyword>
<comment type="caution">
    <text evidence="5">The sequence shown here is derived from an EMBL/GenBank/DDBJ whole genome shotgun (WGS) entry which is preliminary data.</text>
</comment>
<dbReference type="CDD" id="cd00834">
    <property type="entry name" value="KAS_I_II"/>
    <property type="match status" value="1"/>
</dbReference>
<sequence length="418" mass="42891">MTRVLVTGQGAVSPLGIGVEPMLAGLWANEVAIAPAPWARTEADPFAWWAVVPGFDPHDWMDERVVAGTDLFAQFALAAAVQAVADAGLDRLVPERTAVVHGTSIGGGRALLKAQHRYETGGAAAVERKTMIQIWPNMAAAQIAMRWGLHGPQLTVCTACASALDAIGLARTLIRSGQVDVAVVGGTEGGLPLANGEADGDFVPAMYVGQAAYGMTTAERDPTRASLPFDVHRSGIVTGEGSAALVLESAEHARARGARVLGEVAGFASLADGHHPSSPNPEGTWEARAMRLAADDAGVPPDAIGALVAHATATPKGDAAEINAINAVHRDRPVPLPVASLKGHLGHTGAASGAMGVLAAAHAMRTGSFPNTAGTRDVDPAVEFDVVTGEPVSLDTECVQVNAFGFGGQNASVVVRRP</sequence>
<dbReference type="PROSITE" id="PS00606">
    <property type="entry name" value="KS3_1"/>
    <property type="match status" value="1"/>
</dbReference>
<dbReference type="Gene3D" id="3.40.47.10">
    <property type="match status" value="2"/>
</dbReference>
<evidence type="ECO:0000256" key="1">
    <source>
        <dbReference type="ARBA" id="ARBA00008467"/>
    </source>
</evidence>
<dbReference type="InterPro" id="IPR016039">
    <property type="entry name" value="Thiolase-like"/>
</dbReference>
<dbReference type="PANTHER" id="PTHR11712:SF336">
    <property type="entry name" value="3-OXOACYL-[ACYL-CARRIER-PROTEIN] SYNTHASE, MITOCHONDRIAL"/>
    <property type="match status" value="1"/>
</dbReference>
<evidence type="ECO:0000313" key="5">
    <source>
        <dbReference type="EMBL" id="MCT2583540.1"/>
    </source>
</evidence>
<reference evidence="5 6" key="1">
    <citation type="submission" date="2021-02" db="EMBL/GenBank/DDBJ databases">
        <title>Actinophytocola xerophila sp. nov., isolated from soil of cotton cropping field.</title>
        <authorList>
            <person name="Huang R."/>
            <person name="Chen X."/>
            <person name="Ge X."/>
            <person name="Liu W."/>
        </authorList>
    </citation>
    <scope>NUCLEOTIDE SEQUENCE [LARGE SCALE GENOMIC DNA]</scope>
    <source>
        <strain evidence="5 6">S1-96</strain>
    </source>
</reference>
<dbReference type="InterPro" id="IPR020841">
    <property type="entry name" value="PKS_Beta-ketoAc_synthase_dom"/>
</dbReference>
<dbReference type="SMART" id="SM00825">
    <property type="entry name" value="PKS_KS"/>
    <property type="match status" value="1"/>
</dbReference>
<dbReference type="EMBL" id="JAFFZE010000009">
    <property type="protein sequence ID" value="MCT2583540.1"/>
    <property type="molecule type" value="Genomic_DNA"/>
</dbReference>
<name>A0ABT2J7R3_9PSEU</name>
<dbReference type="InterPro" id="IPR018201">
    <property type="entry name" value="Ketoacyl_synth_AS"/>
</dbReference>
<dbReference type="RefSeq" id="WP_260190908.1">
    <property type="nucleotide sequence ID" value="NZ_JAFFZE010000009.1"/>
</dbReference>
<keyword evidence="2 3" id="KW-0808">Transferase</keyword>
<dbReference type="Proteomes" id="UP001156441">
    <property type="component" value="Unassembled WGS sequence"/>
</dbReference>